<keyword evidence="2" id="KW-1003">Cell membrane</keyword>
<feature type="transmembrane region" description="Helical" evidence="6">
    <location>
        <begin position="55"/>
        <end position="72"/>
    </location>
</feature>
<dbReference type="PANTHER" id="PTHR40064:SF1">
    <property type="entry name" value="MEMBRANE PROTEIN"/>
    <property type="match status" value="1"/>
</dbReference>
<evidence type="ECO:0000313" key="8">
    <source>
        <dbReference type="Proteomes" id="UP000831537"/>
    </source>
</evidence>
<evidence type="ECO:0000313" key="7">
    <source>
        <dbReference type="EMBL" id="UOQ84592.1"/>
    </source>
</evidence>
<feature type="transmembrane region" description="Helical" evidence="6">
    <location>
        <begin position="126"/>
        <end position="144"/>
    </location>
</feature>
<organism evidence="7 8">
    <name type="scientific">Gracilibacillus salinarum</name>
    <dbReference type="NCBI Taxonomy" id="2932255"/>
    <lineage>
        <taxon>Bacteria</taxon>
        <taxon>Bacillati</taxon>
        <taxon>Bacillota</taxon>
        <taxon>Bacilli</taxon>
        <taxon>Bacillales</taxon>
        <taxon>Bacillaceae</taxon>
        <taxon>Gracilibacillus</taxon>
    </lineage>
</organism>
<comment type="subcellular location">
    <subcellularLocation>
        <location evidence="1">Cell membrane</location>
        <topology evidence="1">Multi-pass membrane protein</topology>
    </subcellularLocation>
</comment>
<dbReference type="Proteomes" id="UP000831537">
    <property type="component" value="Chromosome"/>
</dbReference>
<evidence type="ECO:0000256" key="5">
    <source>
        <dbReference type="ARBA" id="ARBA00023136"/>
    </source>
</evidence>
<sequence>MKLGARMLKTGFAITVALYIAQMFGLAAATYAGIAAAFAVQPNIHRSFQTMLEQIYANLFGVSFGALVVFGFGNDPIVIGLTIIIVIGLCMYFHLTENTITLAILAVLAVMETTEMMLITFAGFRFSALLIGILSASLINMLFLPPKYELRLFKSIDRVTSDILQWLRISTRHLSDDPALRTEIDRIQAEVRIIDNTYLLFSEERIYRKKLRLPKMRKLIIFRQMINTSKRSLATLEAFHQYDDKVENIPKEFQNVLVDELDKIIYSHERLLLSAMGKIKKDPTRSIEDITDPDISHLVQTLIDVYEKDDKDRLALLPLAARLMEYHKETLHLQRILNSYQKFHDDLDFNFKKKRKNRRIIPTLF</sequence>
<gene>
    <name evidence="7" type="ORF">MUN87_18225</name>
</gene>
<keyword evidence="4 6" id="KW-1133">Transmembrane helix</keyword>
<dbReference type="InterPro" id="IPR010343">
    <property type="entry name" value="ArAE_1"/>
</dbReference>
<feature type="transmembrane region" description="Helical" evidence="6">
    <location>
        <begin position="77"/>
        <end position="94"/>
    </location>
</feature>
<protein>
    <submittedName>
        <fullName evidence="7">Aromatic acid exporter family protein</fullName>
    </submittedName>
</protein>
<evidence type="ECO:0000256" key="6">
    <source>
        <dbReference type="SAM" id="Phobius"/>
    </source>
</evidence>
<keyword evidence="8" id="KW-1185">Reference proteome</keyword>
<dbReference type="Pfam" id="PF06081">
    <property type="entry name" value="ArAE_1"/>
    <property type="match status" value="1"/>
</dbReference>
<name>A0ABY4GMK2_9BACI</name>
<keyword evidence="3 6" id="KW-0812">Transmembrane</keyword>
<dbReference type="RefSeq" id="WP_244742565.1">
    <property type="nucleotide sequence ID" value="NZ_CP095071.1"/>
</dbReference>
<dbReference type="PANTHER" id="PTHR40064">
    <property type="entry name" value="MEMBRANE PROTEIN-RELATED"/>
    <property type="match status" value="1"/>
</dbReference>
<accession>A0ABY4GMK2</accession>
<keyword evidence="5 6" id="KW-0472">Membrane</keyword>
<feature type="transmembrane region" description="Helical" evidence="6">
    <location>
        <begin position="100"/>
        <end position="119"/>
    </location>
</feature>
<evidence type="ECO:0000256" key="2">
    <source>
        <dbReference type="ARBA" id="ARBA00022475"/>
    </source>
</evidence>
<evidence type="ECO:0000256" key="1">
    <source>
        <dbReference type="ARBA" id="ARBA00004651"/>
    </source>
</evidence>
<evidence type="ECO:0000256" key="4">
    <source>
        <dbReference type="ARBA" id="ARBA00022989"/>
    </source>
</evidence>
<reference evidence="7 8" key="1">
    <citation type="submission" date="2022-04" db="EMBL/GenBank/DDBJ databases">
        <title>Gracilibacillus sp. isolated from saltern.</title>
        <authorList>
            <person name="Won M."/>
            <person name="Lee C.-M."/>
            <person name="Woen H.-Y."/>
            <person name="Kwon S.-W."/>
        </authorList>
    </citation>
    <scope>NUCLEOTIDE SEQUENCE [LARGE SCALE GENOMIC DNA]</scope>
    <source>
        <strain evidence="7 8">SSPM10-3</strain>
    </source>
</reference>
<proteinExistence type="predicted"/>
<evidence type="ECO:0000256" key="3">
    <source>
        <dbReference type="ARBA" id="ARBA00022692"/>
    </source>
</evidence>
<dbReference type="EMBL" id="CP095071">
    <property type="protein sequence ID" value="UOQ84592.1"/>
    <property type="molecule type" value="Genomic_DNA"/>
</dbReference>
<dbReference type="InterPro" id="IPR052984">
    <property type="entry name" value="UPF0421"/>
</dbReference>